<proteinExistence type="predicted"/>
<name>A0ABU9XS37_9SPHN</name>
<evidence type="ECO:0000256" key="1">
    <source>
        <dbReference type="SAM" id="Phobius"/>
    </source>
</evidence>
<gene>
    <name evidence="2" type="ORF">ABC969_09535</name>
</gene>
<keyword evidence="1" id="KW-0472">Membrane</keyword>
<keyword evidence="1" id="KW-1133">Transmembrane helix</keyword>
<dbReference type="SUPFAM" id="SSF53448">
    <property type="entry name" value="Nucleotide-diphospho-sugar transferases"/>
    <property type="match status" value="1"/>
</dbReference>
<feature type="transmembrane region" description="Helical" evidence="1">
    <location>
        <begin position="353"/>
        <end position="379"/>
    </location>
</feature>
<dbReference type="Proteomes" id="UP001404104">
    <property type="component" value="Unassembled WGS sequence"/>
</dbReference>
<dbReference type="EMBL" id="JBDIMF010000003">
    <property type="protein sequence ID" value="MEN2786658.1"/>
    <property type="molecule type" value="Genomic_DNA"/>
</dbReference>
<organism evidence="2 3">
    <name type="scientific">Sphingomonas qilianensis</name>
    <dbReference type="NCBI Taxonomy" id="1736690"/>
    <lineage>
        <taxon>Bacteria</taxon>
        <taxon>Pseudomonadati</taxon>
        <taxon>Pseudomonadota</taxon>
        <taxon>Alphaproteobacteria</taxon>
        <taxon>Sphingomonadales</taxon>
        <taxon>Sphingomonadaceae</taxon>
        <taxon>Sphingomonas</taxon>
    </lineage>
</organism>
<keyword evidence="1" id="KW-0812">Transmembrane</keyword>
<evidence type="ECO:0000313" key="3">
    <source>
        <dbReference type="Proteomes" id="UP001404104"/>
    </source>
</evidence>
<comment type="caution">
    <text evidence="2">The sequence shown here is derived from an EMBL/GenBank/DDBJ whole genome shotgun (WGS) entry which is preliminary data.</text>
</comment>
<feature type="transmembrane region" description="Helical" evidence="1">
    <location>
        <begin position="264"/>
        <end position="284"/>
    </location>
</feature>
<dbReference type="RefSeq" id="WP_380807719.1">
    <property type="nucleotide sequence ID" value="NZ_JBHRXL010000002.1"/>
</dbReference>
<keyword evidence="3" id="KW-1185">Reference proteome</keyword>
<sequence>MMLAGLIFATDDADDRVGTLAATLPFGGLTLIEFQARLLIGAGVSQLLVVVTRLTPELLGAIARIGRRGASVDVVRTAVEAADKLHPLARVLVLADGLVTTGDVLSLLTEEGGDALLTVSDLEAAPGFERVGAETAWAGVARLDAKRVAEVAAMPKDYDFQSTLLRVAAQGEAAHVRLPAALSGGAHGIERDSRALAARGTIMLAVLVSKPVVWADRYILAPLARLALPPLMARTVHSMAVAASGIVLGLAAVAAIFFDRAAPGIALAILAILVFTIGAALSWLRDEEPLAAFQRNAIPGMAALAALLLGHVTSTSDDTATGWTLGIAAVVAAALAERAAGPGAKRRWWGSPVAYLLIMLPLSIAGMPLIALAAAGAYATTTLAAAIEGLRDRP</sequence>
<accession>A0ABU9XS37</accession>
<feature type="transmembrane region" description="Helical" evidence="1">
    <location>
        <begin position="320"/>
        <end position="341"/>
    </location>
</feature>
<evidence type="ECO:0000313" key="2">
    <source>
        <dbReference type="EMBL" id="MEN2786658.1"/>
    </source>
</evidence>
<feature type="transmembrane region" description="Helical" evidence="1">
    <location>
        <begin position="236"/>
        <end position="258"/>
    </location>
</feature>
<reference evidence="2 3" key="1">
    <citation type="submission" date="2024-05" db="EMBL/GenBank/DDBJ databases">
        <authorList>
            <person name="Liu Q."/>
            <person name="Xin Y.-H."/>
        </authorList>
    </citation>
    <scope>NUCLEOTIDE SEQUENCE [LARGE SCALE GENOMIC DNA]</scope>
    <source>
        <strain evidence="2 3">CGMCC 1.15349</strain>
    </source>
</reference>
<dbReference type="InterPro" id="IPR029044">
    <property type="entry name" value="Nucleotide-diphossugar_trans"/>
</dbReference>
<protein>
    <submittedName>
        <fullName evidence="2">Uncharacterized protein</fullName>
    </submittedName>
</protein>